<feature type="transmembrane region" description="Helical" evidence="5">
    <location>
        <begin position="17"/>
        <end position="39"/>
    </location>
</feature>
<dbReference type="GO" id="GO:0022857">
    <property type="term" value="F:transmembrane transporter activity"/>
    <property type="evidence" value="ECO:0007669"/>
    <property type="project" value="InterPro"/>
</dbReference>
<keyword evidence="3 5" id="KW-1133">Transmembrane helix</keyword>
<organism evidence="6 7">
    <name type="scientific">Sistotremastrum suecicum HHB10207 ss-3</name>
    <dbReference type="NCBI Taxonomy" id="1314776"/>
    <lineage>
        <taxon>Eukaryota</taxon>
        <taxon>Fungi</taxon>
        <taxon>Dikarya</taxon>
        <taxon>Basidiomycota</taxon>
        <taxon>Agaricomycotina</taxon>
        <taxon>Agaricomycetes</taxon>
        <taxon>Sistotremastrales</taxon>
        <taxon>Sistotremastraceae</taxon>
        <taxon>Sistotremastrum</taxon>
    </lineage>
</organism>
<feature type="transmembrane region" description="Helical" evidence="5">
    <location>
        <begin position="350"/>
        <end position="367"/>
    </location>
</feature>
<gene>
    <name evidence="6" type="ORF">SISSUDRAFT_1039322</name>
</gene>
<dbReference type="SUPFAM" id="SSF103473">
    <property type="entry name" value="MFS general substrate transporter"/>
    <property type="match status" value="1"/>
</dbReference>
<keyword evidence="7" id="KW-1185">Reference proteome</keyword>
<feature type="transmembrane region" description="Helical" evidence="5">
    <location>
        <begin position="124"/>
        <end position="146"/>
    </location>
</feature>
<dbReference type="GO" id="GO:0000329">
    <property type="term" value="C:fungal-type vacuole membrane"/>
    <property type="evidence" value="ECO:0007669"/>
    <property type="project" value="TreeGrafter"/>
</dbReference>
<feature type="transmembrane region" description="Helical" evidence="5">
    <location>
        <begin position="60"/>
        <end position="79"/>
    </location>
</feature>
<dbReference type="InterPro" id="IPR036259">
    <property type="entry name" value="MFS_trans_sf"/>
</dbReference>
<feature type="transmembrane region" description="Helical" evidence="5">
    <location>
        <begin position="85"/>
        <end position="103"/>
    </location>
</feature>
<evidence type="ECO:0000313" key="7">
    <source>
        <dbReference type="Proteomes" id="UP000076798"/>
    </source>
</evidence>
<evidence type="ECO:0000256" key="3">
    <source>
        <dbReference type="ARBA" id="ARBA00022989"/>
    </source>
</evidence>
<evidence type="ECO:0000313" key="6">
    <source>
        <dbReference type="EMBL" id="KZT44061.1"/>
    </source>
</evidence>
<dbReference type="EMBL" id="KV428005">
    <property type="protein sequence ID" value="KZT44061.1"/>
    <property type="molecule type" value="Genomic_DNA"/>
</dbReference>
<dbReference type="PANTHER" id="PTHR21576:SF158">
    <property type="entry name" value="RIBOSOMAL RNA-PROCESSING PROTEIN 12-LIKE CONSERVED DOMAIN-CONTAINING PROTEIN"/>
    <property type="match status" value="1"/>
</dbReference>
<dbReference type="InterPro" id="IPR011701">
    <property type="entry name" value="MFS"/>
</dbReference>
<name>A0A166ITM4_9AGAM</name>
<feature type="transmembrane region" description="Helical" evidence="5">
    <location>
        <begin position="387"/>
        <end position="405"/>
    </location>
</feature>
<keyword evidence="2 5" id="KW-0812">Transmembrane</keyword>
<dbReference type="AlphaFoldDB" id="A0A166ITM4"/>
<protein>
    <submittedName>
        <fullName evidence="6">MFS general substrate transporter</fullName>
    </submittedName>
</protein>
<evidence type="ECO:0000256" key="2">
    <source>
        <dbReference type="ARBA" id="ARBA00022692"/>
    </source>
</evidence>
<evidence type="ECO:0000256" key="5">
    <source>
        <dbReference type="SAM" id="Phobius"/>
    </source>
</evidence>
<feature type="transmembrane region" description="Helical" evidence="5">
    <location>
        <begin position="193"/>
        <end position="214"/>
    </location>
</feature>
<feature type="transmembrane region" description="Helical" evidence="5">
    <location>
        <begin position="412"/>
        <end position="432"/>
    </location>
</feature>
<dbReference type="OrthoDB" id="410267at2759"/>
<evidence type="ECO:0000256" key="1">
    <source>
        <dbReference type="ARBA" id="ARBA00004141"/>
    </source>
</evidence>
<dbReference type="PANTHER" id="PTHR21576">
    <property type="entry name" value="UNCHARACTERIZED NODULIN-LIKE PROTEIN"/>
    <property type="match status" value="1"/>
</dbReference>
<feature type="transmembrane region" description="Helical" evidence="5">
    <location>
        <begin position="158"/>
        <end position="181"/>
    </location>
</feature>
<comment type="subcellular location">
    <subcellularLocation>
        <location evidence="1">Membrane</location>
        <topology evidence="1">Multi-pass membrane protein</topology>
    </subcellularLocation>
</comment>
<dbReference type="Gene3D" id="1.20.1250.20">
    <property type="entry name" value="MFS general substrate transporter like domains"/>
    <property type="match status" value="1"/>
</dbReference>
<dbReference type="Pfam" id="PF07690">
    <property type="entry name" value="MFS_1"/>
    <property type="match status" value="1"/>
</dbReference>
<reference evidence="6 7" key="1">
    <citation type="journal article" date="2016" name="Mol. Biol. Evol.">
        <title>Comparative Genomics of Early-Diverging Mushroom-Forming Fungi Provides Insights into the Origins of Lignocellulose Decay Capabilities.</title>
        <authorList>
            <person name="Nagy L.G."/>
            <person name="Riley R."/>
            <person name="Tritt A."/>
            <person name="Adam C."/>
            <person name="Daum C."/>
            <person name="Floudas D."/>
            <person name="Sun H."/>
            <person name="Yadav J.S."/>
            <person name="Pangilinan J."/>
            <person name="Larsson K.H."/>
            <person name="Matsuura K."/>
            <person name="Barry K."/>
            <person name="Labutti K."/>
            <person name="Kuo R."/>
            <person name="Ohm R.A."/>
            <person name="Bhattacharya S.S."/>
            <person name="Shirouzu T."/>
            <person name="Yoshinaga Y."/>
            <person name="Martin F.M."/>
            <person name="Grigoriev I.V."/>
            <person name="Hibbett D.S."/>
        </authorList>
    </citation>
    <scope>NUCLEOTIDE SEQUENCE [LARGE SCALE GENOMIC DNA]</scope>
    <source>
        <strain evidence="6 7">HHB10207 ss-3</strain>
    </source>
</reference>
<keyword evidence="4 5" id="KW-0472">Membrane</keyword>
<sequence length="479" mass="51455">MAHSTDKYATRWVSRRVGLTLTCLSIGANALTAGGIFTFPIMSQGLAIHLKLSQPQLTTIVLAGMVGQYPAAAGVGYIVDQYGPWLCSLISAALFSLGFGLFSREIARVPSDTIDTPPFCFESLVFFFLLCGLGTVNSYFSTLFAATKNFPQYSGLAAGLSMSIFGLSPLFLSLIAGKFFVAPGDTLDITRYTCFLAILTGCVHIIGACNLRVYPVLDAEQIIEPRTPDTPTDEETLLIPKSNVCADPKTPLPAVMADINFWVLGAVIAVTIGTSEMVLSNIGTVVLSLPPSVASIPFSQPSSPVAATAIQVRLLSLSNTISRVVVGSLADWISPVGAAVRPRRHHVSRLTFLCFFSLLLAFTYLYTASLVKQQSDLTLVSLGVGTSYGAVFTVLPSFVTAFWGLTNLGRNYGVLSYAPFFFTPVFSYLYAFVSAAHAPAHGVCTGVSCWRLTFQICSAACFGATIASLILWKRWRRRA</sequence>
<evidence type="ECO:0000256" key="4">
    <source>
        <dbReference type="ARBA" id="ARBA00023136"/>
    </source>
</evidence>
<accession>A0A166ITM4</accession>
<dbReference type="STRING" id="1314776.A0A166ITM4"/>
<proteinExistence type="predicted"/>
<feature type="transmembrane region" description="Helical" evidence="5">
    <location>
        <begin position="452"/>
        <end position="472"/>
    </location>
</feature>
<dbReference type="Proteomes" id="UP000076798">
    <property type="component" value="Unassembled WGS sequence"/>
</dbReference>